<gene>
    <name evidence="1" type="ORF">TBRA_LOCUS1448</name>
</gene>
<keyword evidence="2" id="KW-1185">Reference proteome</keyword>
<evidence type="ECO:0000313" key="1">
    <source>
        <dbReference type="EMBL" id="CAB0029411.1"/>
    </source>
</evidence>
<sequence length="83" mass="9370">MQQQQQQQKPVYQALHTCVSGNTHESNNIPLVSSRRAAYDAIHTIRDVANVDDATTIIYICCDGEQRASQRVITLISLFRIPK</sequence>
<evidence type="ECO:0000313" key="2">
    <source>
        <dbReference type="Proteomes" id="UP000479190"/>
    </source>
</evidence>
<organism evidence="1 2">
    <name type="scientific">Trichogramma brassicae</name>
    <dbReference type="NCBI Taxonomy" id="86971"/>
    <lineage>
        <taxon>Eukaryota</taxon>
        <taxon>Metazoa</taxon>
        <taxon>Ecdysozoa</taxon>
        <taxon>Arthropoda</taxon>
        <taxon>Hexapoda</taxon>
        <taxon>Insecta</taxon>
        <taxon>Pterygota</taxon>
        <taxon>Neoptera</taxon>
        <taxon>Endopterygota</taxon>
        <taxon>Hymenoptera</taxon>
        <taxon>Apocrita</taxon>
        <taxon>Proctotrupomorpha</taxon>
        <taxon>Chalcidoidea</taxon>
        <taxon>Trichogrammatidae</taxon>
        <taxon>Trichogramma</taxon>
    </lineage>
</organism>
<name>A0A6H5I3S6_9HYME</name>
<proteinExistence type="predicted"/>
<reference evidence="1 2" key="1">
    <citation type="submission" date="2020-02" db="EMBL/GenBank/DDBJ databases">
        <authorList>
            <person name="Ferguson B K."/>
        </authorList>
    </citation>
    <scope>NUCLEOTIDE SEQUENCE [LARGE SCALE GENOMIC DNA]</scope>
</reference>
<dbReference type="Proteomes" id="UP000479190">
    <property type="component" value="Unassembled WGS sequence"/>
</dbReference>
<protein>
    <submittedName>
        <fullName evidence="1">Uncharacterized protein</fullName>
    </submittedName>
</protein>
<accession>A0A6H5I3S6</accession>
<dbReference type="AlphaFoldDB" id="A0A6H5I3S6"/>
<dbReference type="EMBL" id="CADCXV010000313">
    <property type="protein sequence ID" value="CAB0029411.1"/>
    <property type="molecule type" value="Genomic_DNA"/>
</dbReference>